<reference evidence="1 2" key="1">
    <citation type="submission" date="2018-09" db="EMBL/GenBank/DDBJ databases">
        <title>Paenibacillus SK2017-BO5.</title>
        <authorList>
            <person name="Piskunova J.V."/>
            <person name="Dubiley S.A."/>
            <person name="Severinov K.V."/>
        </authorList>
    </citation>
    <scope>NUCLEOTIDE SEQUENCE [LARGE SCALE GENOMIC DNA]</scope>
    <source>
        <strain evidence="1 2">BO5</strain>
    </source>
</reference>
<evidence type="ECO:0000313" key="1">
    <source>
        <dbReference type="EMBL" id="RJG22597.1"/>
    </source>
</evidence>
<accession>A0A3A3GH54</accession>
<dbReference type="Proteomes" id="UP000266177">
    <property type="component" value="Unassembled WGS sequence"/>
</dbReference>
<name>A0A3A3GH54_PANTH</name>
<proteinExistence type="predicted"/>
<dbReference type="EMBL" id="QYZD01000015">
    <property type="protein sequence ID" value="RJG22597.1"/>
    <property type="molecule type" value="Genomic_DNA"/>
</dbReference>
<organism evidence="1 2">
    <name type="scientific">Paenibacillus thiaminolyticus</name>
    <name type="common">Bacillus thiaminolyticus</name>
    <dbReference type="NCBI Taxonomy" id="49283"/>
    <lineage>
        <taxon>Bacteria</taxon>
        <taxon>Bacillati</taxon>
        <taxon>Bacillota</taxon>
        <taxon>Bacilli</taxon>
        <taxon>Bacillales</taxon>
        <taxon>Paenibacillaceae</taxon>
        <taxon>Paenibacillus</taxon>
    </lineage>
</organism>
<evidence type="ECO:0000313" key="2">
    <source>
        <dbReference type="Proteomes" id="UP000266177"/>
    </source>
</evidence>
<gene>
    <name evidence="1" type="ORF">DQX05_16740</name>
</gene>
<comment type="caution">
    <text evidence="1">The sequence shown here is derived from an EMBL/GenBank/DDBJ whole genome shotgun (WGS) entry which is preliminary data.</text>
</comment>
<protein>
    <submittedName>
        <fullName evidence="1">Uncharacterized protein</fullName>
    </submittedName>
</protein>
<sequence length="64" mass="7658">MDIYLVEYQKRKNAARRYKVRRYDAQSSLDRHGQLWDIHYDRHCDDAERERCAAIPNMAGCGLK</sequence>
<dbReference type="AlphaFoldDB" id="A0A3A3GH54"/>